<evidence type="ECO:0000256" key="7">
    <source>
        <dbReference type="ARBA" id="ARBA00023143"/>
    </source>
</evidence>
<evidence type="ECO:0000256" key="9">
    <source>
        <dbReference type="HAMAP-Rule" id="MF_00415"/>
    </source>
</evidence>
<feature type="signal peptide" evidence="10">
    <location>
        <begin position="1"/>
        <end position="17"/>
    </location>
</feature>
<dbReference type="GO" id="GO:0003774">
    <property type="term" value="F:cytoskeletal motor activity"/>
    <property type="evidence" value="ECO:0007669"/>
    <property type="project" value="InterPro"/>
</dbReference>
<keyword evidence="8 9" id="KW-0998">Cell outer membrane</keyword>
<evidence type="ECO:0000256" key="3">
    <source>
        <dbReference type="ARBA" id="ARBA00006929"/>
    </source>
</evidence>
<dbReference type="PANTHER" id="PTHR34933">
    <property type="entry name" value="FLAGELLAR L-RING PROTEIN"/>
    <property type="match status" value="1"/>
</dbReference>
<gene>
    <name evidence="9" type="primary">flgH</name>
    <name evidence="11" type="ORF">TSA66_17330</name>
</gene>
<evidence type="ECO:0000256" key="2">
    <source>
        <dbReference type="ARBA" id="ARBA00004370"/>
    </source>
</evidence>
<evidence type="ECO:0000256" key="10">
    <source>
        <dbReference type="SAM" id="SignalP"/>
    </source>
</evidence>
<dbReference type="Proteomes" id="UP000031572">
    <property type="component" value="Unassembled WGS sequence"/>
</dbReference>
<comment type="subunit">
    <text evidence="4 9">The basal body constitutes a major portion of the flagellar organelle and consists of four rings (L,P,S, and M) mounted on a central rod.</text>
</comment>
<sequence length="222" mass="23008">MKLSSFALICAAVAGLAACGTVPETIVQQPLSARPQQPASVPPANGAIFQAASYRPVFEDRRARLVGDILTIAINEKTSAGKNALNSGSKTGSTDSSVSKLFGVPAATVADLGVGASSANKFEEKGAQASSNSFSGTITVTVTEVLPNGNLLVAGEKQVSFDKGVEFVRFSGVVSPQTVGAGNVVSSTQVADARIEYRTNSRIDKSEFMSQIARFFLSFAPL</sequence>
<dbReference type="Pfam" id="PF02107">
    <property type="entry name" value="FlgH"/>
    <property type="match status" value="1"/>
</dbReference>
<accession>A0A0C1Y555</accession>
<dbReference type="GO" id="GO:0009427">
    <property type="term" value="C:bacterial-type flagellum basal body, distal rod, L ring"/>
    <property type="evidence" value="ECO:0007669"/>
    <property type="project" value="InterPro"/>
</dbReference>
<comment type="similarity">
    <text evidence="3 9">Belongs to the FlgH family.</text>
</comment>
<dbReference type="PROSITE" id="PS51257">
    <property type="entry name" value="PROKAR_LIPOPROTEIN"/>
    <property type="match status" value="1"/>
</dbReference>
<dbReference type="PANTHER" id="PTHR34933:SF3">
    <property type="entry name" value="FLAGELLAR L-RING PROTEIN"/>
    <property type="match status" value="1"/>
</dbReference>
<evidence type="ECO:0000256" key="6">
    <source>
        <dbReference type="ARBA" id="ARBA00023136"/>
    </source>
</evidence>
<dbReference type="PRINTS" id="PR01008">
    <property type="entry name" value="FLGLRINGFLGH"/>
</dbReference>
<dbReference type="AlphaFoldDB" id="A0A0C1Y555"/>
<protein>
    <recommendedName>
        <fullName evidence="9">Flagellar L-ring protein</fullName>
    </recommendedName>
    <alternativeName>
        <fullName evidence="9">Basal body L-ring protein</fullName>
    </alternativeName>
</protein>
<dbReference type="GO" id="GO:0071973">
    <property type="term" value="P:bacterial-type flagellum-dependent cell motility"/>
    <property type="evidence" value="ECO:0007669"/>
    <property type="project" value="InterPro"/>
</dbReference>
<dbReference type="STRING" id="709839.TSA66_17330"/>
<dbReference type="HAMAP" id="MF_00415">
    <property type="entry name" value="FlgH"/>
    <property type="match status" value="1"/>
</dbReference>
<dbReference type="GO" id="GO:0009279">
    <property type="term" value="C:cell outer membrane"/>
    <property type="evidence" value="ECO:0007669"/>
    <property type="project" value="UniProtKB-SubCell"/>
</dbReference>
<keyword evidence="12" id="KW-1185">Reference proteome</keyword>
<comment type="function">
    <text evidence="1 9">Assembles around the rod to form the L-ring and probably protects the motor/basal body from shearing forces during rotation.</text>
</comment>
<keyword evidence="9" id="KW-0449">Lipoprotein</keyword>
<keyword evidence="7 9" id="KW-0975">Bacterial flagellum</keyword>
<dbReference type="OrthoDB" id="9789463at2"/>
<keyword evidence="5 9" id="KW-0732">Signal</keyword>
<dbReference type="RefSeq" id="WP_040040835.1">
    <property type="nucleotide sequence ID" value="NZ_JWJG01000028.1"/>
</dbReference>
<reference evidence="11 12" key="1">
    <citation type="submission" date="2014-12" db="EMBL/GenBank/DDBJ databases">
        <title>Denitrispirillum autotrophicum gen. nov., sp. nov., Denitrifying, Facultatively Autotrophic Bacteria Isolated from Rice Paddy Soil.</title>
        <authorList>
            <person name="Ishii S."/>
            <person name="Ashida N."/>
            <person name="Ohno H."/>
            <person name="Otsuka S."/>
            <person name="Yokota A."/>
            <person name="Senoo K."/>
        </authorList>
    </citation>
    <scope>NUCLEOTIDE SEQUENCE [LARGE SCALE GENOMIC DNA]</scope>
    <source>
        <strain evidence="11 12">TSA66</strain>
    </source>
</reference>
<keyword evidence="11" id="KW-0966">Cell projection</keyword>
<dbReference type="InterPro" id="IPR000527">
    <property type="entry name" value="Flag_Lring"/>
</dbReference>
<comment type="subcellular location">
    <subcellularLocation>
        <location evidence="9">Cell outer membrane</location>
        <topology evidence="9">Lipid-anchor</topology>
    </subcellularLocation>
    <subcellularLocation>
        <location evidence="9">Bacterial flagellum basal body</location>
    </subcellularLocation>
    <subcellularLocation>
        <location evidence="2">Membrane</location>
    </subcellularLocation>
</comment>
<evidence type="ECO:0000256" key="8">
    <source>
        <dbReference type="ARBA" id="ARBA00023237"/>
    </source>
</evidence>
<evidence type="ECO:0000256" key="5">
    <source>
        <dbReference type="ARBA" id="ARBA00022729"/>
    </source>
</evidence>
<evidence type="ECO:0000313" key="11">
    <source>
        <dbReference type="EMBL" id="KIF82158.1"/>
    </source>
</evidence>
<name>A0A0C1Y555_9BURK</name>
<keyword evidence="11" id="KW-0969">Cilium</keyword>
<feature type="chain" id="PRO_5008828617" description="Flagellar L-ring protein" evidence="10">
    <location>
        <begin position="18"/>
        <end position="222"/>
    </location>
</feature>
<proteinExistence type="inferred from homology"/>
<dbReference type="EMBL" id="JWJG01000028">
    <property type="protein sequence ID" value="KIF82158.1"/>
    <property type="molecule type" value="Genomic_DNA"/>
</dbReference>
<evidence type="ECO:0000256" key="1">
    <source>
        <dbReference type="ARBA" id="ARBA00002591"/>
    </source>
</evidence>
<keyword evidence="11" id="KW-0282">Flagellum</keyword>
<keyword evidence="6 9" id="KW-0472">Membrane</keyword>
<organism evidence="11 12">
    <name type="scientific">Noviherbaspirillum autotrophicum</name>
    <dbReference type="NCBI Taxonomy" id="709839"/>
    <lineage>
        <taxon>Bacteria</taxon>
        <taxon>Pseudomonadati</taxon>
        <taxon>Pseudomonadota</taxon>
        <taxon>Betaproteobacteria</taxon>
        <taxon>Burkholderiales</taxon>
        <taxon>Oxalobacteraceae</taxon>
        <taxon>Noviherbaspirillum</taxon>
    </lineage>
</organism>
<comment type="caution">
    <text evidence="11">The sequence shown here is derived from an EMBL/GenBank/DDBJ whole genome shotgun (WGS) entry which is preliminary data.</text>
</comment>
<evidence type="ECO:0000313" key="12">
    <source>
        <dbReference type="Proteomes" id="UP000031572"/>
    </source>
</evidence>
<evidence type="ECO:0000256" key="4">
    <source>
        <dbReference type="ARBA" id="ARBA00011439"/>
    </source>
</evidence>